<name>A0A812RVH5_9DINO</name>
<proteinExistence type="predicted"/>
<accession>A0A812RVH5</accession>
<gene>
    <name evidence="1" type="ORF">SNAT2548_LOCUS24943</name>
</gene>
<evidence type="ECO:0000313" key="2">
    <source>
        <dbReference type="Proteomes" id="UP000604046"/>
    </source>
</evidence>
<protein>
    <submittedName>
        <fullName evidence="1">Uncharacterized protein</fullName>
    </submittedName>
</protein>
<organism evidence="1 2">
    <name type="scientific">Symbiodinium natans</name>
    <dbReference type="NCBI Taxonomy" id="878477"/>
    <lineage>
        <taxon>Eukaryota</taxon>
        <taxon>Sar</taxon>
        <taxon>Alveolata</taxon>
        <taxon>Dinophyceae</taxon>
        <taxon>Suessiales</taxon>
        <taxon>Symbiodiniaceae</taxon>
        <taxon>Symbiodinium</taxon>
    </lineage>
</organism>
<dbReference type="OrthoDB" id="428156at2759"/>
<keyword evidence="2" id="KW-1185">Reference proteome</keyword>
<evidence type="ECO:0000313" key="1">
    <source>
        <dbReference type="EMBL" id="CAE7454209.1"/>
    </source>
</evidence>
<dbReference type="EMBL" id="CAJNDS010002375">
    <property type="protein sequence ID" value="CAE7454209.1"/>
    <property type="molecule type" value="Genomic_DNA"/>
</dbReference>
<dbReference type="Proteomes" id="UP000604046">
    <property type="component" value="Unassembled WGS sequence"/>
</dbReference>
<sequence>MSATELEPGPASGALLPDPLAGRAIGQRVECPLRASQLFDEALKLLQELRAEKALTGTVGAVLLVKDRADADSLNLRIDEAYGIAGEAEADTSVEQAYVAADVDGVVEQLEKMTQETLAVCVLPSAEEELQLELPCATLARLERCDVWFVSRRDATVLCTSDGPLRNNIRFEGMACNLPTQASLPLPGEVIMGGAAAATGAGVAALAQAGTLAATTNGLV</sequence>
<feature type="non-terminal residue" evidence="1">
    <location>
        <position position="1"/>
    </location>
</feature>
<reference evidence="1" key="1">
    <citation type="submission" date="2021-02" db="EMBL/GenBank/DDBJ databases">
        <authorList>
            <person name="Dougan E. K."/>
            <person name="Rhodes N."/>
            <person name="Thang M."/>
            <person name="Chan C."/>
        </authorList>
    </citation>
    <scope>NUCLEOTIDE SEQUENCE</scope>
</reference>
<dbReference type="AlphaFoldDB" id="A0A812RVH5"/>
<comment type="caution">
    <text evidence="1">The sequence shown here is derived from an EMBL/GenBank/DDBJ whole genome shotgun (WGS) entry which is preliminary data.</text>
</comment>